<feature type="region of interest" description="Disordered" evidence="1">
    <location>
        <begin position="168"/>
        <end position="187"/>
    </location>
</feature>
<proteinExistence type="predicted"/>
<sequence>MEFGGYMLHPDDQPQRERAGPRPVAEQSLSQDAWARFPERSEEQPGGFHGFDFASERSMLHAHNLRAAQHAEAGGGRKRPAEEGGPGGGSGGGDGGTLPDAKAVLRGQRWKLPRVRSLGFLPSDDALLAQAATWPGSGAPGSEDGSANLHGLRIRTLDLGATAAADAANDSSNAEAPARVNNGSASKTALPLSHGSLNAFNPFEGGSEFMLSPLRRRGDNQGDIAGAEGSPPAHGGFSPFGLVAELRFTPTPPLDMGAPLETGAAE</sequence>
<evidence type="ECO:0008006" key="4">
    <source>
        <dbReference type="Google" id="ProtNLM"/>
    </source>
</evidence>
<comment type="caution">
    <text evidence="2">The sequence shown here is derived from an EMBL/GenBank/DDBJ whole genome shotgun (WGS) entry which is preliminary data.</text>
</comment>
<reference evidence="2 3" key="1">
    <citation type="journal article" date="2024" name="Nat. Commun.">
        <title>Phylogenomics reveals the evolutionary origins of lichenization in chlorophyte algae.</title>
        <authorList>
            <person name="Puginier C."/>
            <person name="Libourel C."/>
            <person name="Otte J."/>
            <person name="Skaloud P."/>
            <person name="Haon M."/>
            <person name="Grisel S."/>
            <person name="Petersen M."/>
            <person name="Berrin J.G."/>
            <person name="Delaux P.M."/>
            <person name="Dal Grande F."/>
            <person name="Keller J."/>
        </authorList>
    </citation>
    <scope>NUCLEOTIDE SEQUENCE [LARGE SCALE GENOMIC DNA]</scope>
    <source>
        <strain evidence="2 3">SAG 216-7</strain>
    </source>
</reference>
<evidence type="ECO:0000256" key="1">
    <source>
        <dbReference type="SAM" id="MobiDB-lite"/>
    </source>
</evidence>
<feature type="compositionally biased region" description="Gly residues" evidence="1">
    <location>
        <begin position="84"/>
        <end position="96"/>
    </location>
</feature>
<dbReference type="Proteomes" id="UP001491310">
    <property type="component" value="Unassembled WGS sequence"/>
</dbReference>
<dbReference type="EMBL" id="JALJOT010000001">
    <property type="protein sequence ID" value="KAK9918377.1"/>
    <property type="molecule type" value="Genomic_DNA"/>
</dbReference>
<organism evidence="2 3">
    <name type="scientific">Coccomyxa subellipsoidea</name>
    <dbReference type="NCBI Taxonomy" id="248742"/>
    <lineage>
        <taxon>Eukaryota</taxon>
        <taxon>Viridiplantae</taxon>
        <taxon>Chlorophyta</taxon>
        <taxon>core chlorophytes</taxon>
        <taxon>Trebouxiophyceae</taxon>
        <taxon>Trebouxiophyceae incertae sedis</taxon>
        <taxon>Coccomyxaceae</taxon>
        <taxon>Coccomyxa</taxon>
    </lineage>
</organism>
<protein>
    <recommendedName>
        <fullName evidence="4">Condensin complex subunit 2</fullName>
    </recommendedName>
</protein>
<gene>
    <name evidence="2" type="ORF">WJX75_003611</name>
</gene>
<keyword evidence="3" id="KW-1185">Reference proteome</keyword>
<feature type="region of interest" description="Disordered" evidence="1">
    <location>
        <begin position="211"/>
        <end position="240"/>
    </location>
</feature>
<feature type="region of interest" description="Disordered" evidence="1">
    <location>
        <begin position="1"/>
        <end position="32"/>
    </location>
</feature>
<accession>A0ABR2Z333</accession>
<evidence type="ECO:0000313" key="2">
    <source>
        <dbReference type="EMBL" id="KAK9918377.1"/>
    </source>
</evidence>
<evidence type="ECO:0000313" key="3">
    <source>
        <dbReference type="Proteomes" id="UP001491310"/>
    </source>
</evidence>
<feature type="region of interest" description="Disordered" evidence="1">
    <location>
        <begin position="67"/>
        <end position="100"/>
    </location>
</feature>
<feature type="compositionally biased region" description="Low complexity" evidence="1">
    <location>
        <begin position="168"/>
        <end position="178"/>
    </location>
</feature>
<name>A0ABR2Z333_9CHLO</name>
<feature type="compositionally biased region" description="Basic and acidic residues" evidence="1">
    <location>
        <begin position="9"/>
        <end position="20"/>
    </location>
</feature>